<keyword evidence="6" id="KW-0378">Hydrolase</keyword>
<feature type="compositionally biased region" description="Basic and acidic residues" evidence="8">
    <location>
        <begin position="115"/>
        <end position="124"/>
    </location>
</feature>
<dbReference type="Pfam" id="PF00443">
    <property type="entry name" value="UCH"/>
    <property type="match status" value="1"/>
</dbReference>
<evidence type="ECO:0000313" key="11">
    <source>
        <dbReference type="Proteomes" id="UP000828390"/>
    </source>
</evidence>
<proteinExistence type="inferred from homology"/>
<evidence type="ECO:0000256" key="2">
    <source>
        <dbReference type="ARBA" id="ARBA00005427"/>
    </source>
</evidence>
<keyword evidence="11" id="KW-1185">Reference proteome</keyword>
<dbReference type="OrthoDB" id="429671at2759"/>
<comment type="caution">
    <text evidence="10">The sequence shown here is derived from an EMBL/GenBank/DDBJ whole genome shotgun (WGS) entry which is preliminary data.</text>
</comment>
<dbReference type="GO" id="GO:0010506">
    <property type="term" value="P:regulation of autophagy"/>
    <property type="evidence" value="ECO:0007669"/>
    <property type="project" value="TreeGrafter"/>
</dbReference>
<dbReference type="GO" id="GO:0030330">
    <property type="term" value="P:DNA damage response, signal transduction by p53 class mediator"/>
    <property type="evidence" value="ECO:0007669"/>
    <property type="project" value="TreeGrafter"/>
</dbReference>
<dbReference type="GO" id="GO:0004843">
    <property type="term" value="F:cysteine-type deubiquitinase activity"/>
    <property type="evidence" value="ECO:0007669"/>
    <property type="project" value="UniProtKB-EC"/>
</dbReference>
<dbReference type="GO" id="GO:0005829">
    <property type="term" value="C:cytosol"/>
    <property type="evidence" value="ECO:0007669"/>
    <property type="project" value="TreeGrafter"/>
</dbReference>
<dbReference type="PANTHER" id="PTHR24006">
    <property type="entry name" value="UBIQUITIN CARBOXYL-TERMINAL HYDROLASE"/>
    <property type="match status" value="1"/>
</dbReference>
<keyword evidence="5" id="KW-0833">Ubl conjugation pathway</keyword>
<evidence type="ECO:0000256" key="1">
    <source>
        <dbReference type="ARBA" id="ARBA00000707"/>
    </source>
</evidence>
<dbReference type="EMBL" id="JAIWYP010000009">
    <property type="protein sequence ID" value="KAH3778312.1"/>
    <property type="molecule type" value="Genomic_DNA"/>
</dbReference>
<reference evidence="10" key="2">
    <citation type="submission" date="2020-11" db="EMBL/GenBank/DDBJ databases">
        <authorList>
            <person name="McCartney M.A."/>
            <person name="Auch B."/>
            <person name="Kono T."/>
            <person name="Mallez S."/>
            <person name="Becker A."/>
            <person name="Gohl D.M."/>
            <person name="Silverstein K.A.T."/>
            <person name="Koren S."/>
            <person name="Bechman K.B."/>
            <person name="Herman A."/>
            <person name="Abrahante J.E."/>
            <person name="Garbe J."/>
        </authorList>
    </citation>
    <scope>NUCLEOTIDE SEQUENCE</scope>
    <source>
        <strain evidence="10">Duluth1</strain>
        <tissue evidence="10">Whole animal</tissue>
    </source>
</reference>
<name>A0A9D4IMM6_DREPO</name>
<dbReference type="CDD" id="cd02257">
    <property type="entry name" value="Peptidase_C19"/>
    <property type="match status" value="1"/>
</dbReference>
<feature type="region of interest" description="Disordered" evidence="8">
    <location>
        <begin position="390"/>
        <end position="418"/>
    </location>
</feature>
<feature type="region of interest" description="Disordered" evidence="8">
    <location>
        <begin position="102"/>
        <end position="175"/>
    </location>
</feature>
<dbReference type="PANTHER" id="PTHR24006:SF687">
    <property type="entry name" value="UBIQUITIN CARBOXYL-TERMINAL HYDROLASE 10"/>
    <property type="match status" value="1"/>
</dbReference>
<dbReference type="InterPro" id="IPR038765">
    <property type="entry name" value="Papain-like_cys_pep_sf"/>
</dbReference>
<comment type="similarity">
    <text evidence="2">Belongs to the peptidase C19 family. USP10 subfamily.</text>
</comment>
<dbReference type="Proteomes" id="UP000828390">
    <property type="component" value="Unassembled WGS sequence"/>
</dbReference>
<dbReference type="InterPro" id="IPR028889">
    <property type="entry name" value="USP"/>
</dbReference>
<dbReference type="AlphaFoldDB" id="A0A9D4IMM6"/>
<dbReference type="GO" id="GO:0005634">
    <property type="term" value="C:nucleus"/>
    <property type="evidence" value="ECO:0007669"/>
    <property type="project" value="TreeGrafter"/>
</dbReference>
<evidence type="ECO:0000256" key="7">
    <source>
        <dbReference type="ARBA" id="ARBA00022807"/>
    </source>
</evidence>
<dbReference type="InterPro" id="IPR050164">
    <property type="entry name" value="Peptidase_C19"/>
</dbReference>
<evidence type="ECO:0000256" key="4">
    <source>
        <dbReference type="ARBA" id="ARBA00022670"/>
    </source>
</evidence>
<dbReference type="PROSITE" id="PS50235">
    <property type="entry name" value="USP_3"/>
    <property type="match status" value="1"/>
</dbReference>
<sequence>MSNITEEVTFGQFDDLFELDPEEHAKIVGILRGQERLDSAKVEFPWDDEVKGAMGVSVHSNKYSPEENIGFGAYGASYQYSEYNEDVSQTIQFGYSEPDEYTTYPQHYGHHSHHYTGDYSDRQGGDYSENNAADVNSENEGKSKLQASLKTYERRNKKKRPPNYYNQPDTHGHSGMNHNTIAQPMVVQQTFSMPPPGLHPIHYPPMPLHPPLHMGHVGMPGSAPTNVLYATFTPSHYTGTSTPVGNVGANYGHMPVHDSDRQNSDHALMEVVVEQNAIPTNSVYIPPRAETYQNQDHERTSNRVSYGDSESNVNNELSVDKSTHVNGGATNSAVNVSIKNTMVHETSSLTNAESTYANVSYQPTTSFNTTEVEPSNDLPEVHACKVTENEQATDFNKNNDSKKAESTQPVVEPPKPKSWAGLFKSPASQRSAVVNNLGIDTSEDISVSTESESSISKLLEFPPVTVPAAEDSVAKDLGEKLSKMTISHSTIALQPRGLVNRGNWCYINGTLQALIACPPFYNLLRKLPRYPALSRGPSSTPILDALVEFVHEFQPMARSTVERGQTKGTKDITPGPPFEPSYVYKILPLIGVNSQFKCGKQEDAEEFLSFILDGMHEEMSAAVHLTADTQHNGTDETEETQSNGFIDVGGEDHIEDDDWEQVGPKKKSITTRRANFFKSPIANIFAGMLRSAVFKASAKETATLQPFFTLQLDIQSETVRSVQDALDQLVSKEQISGFTCPTTNSEVEVSKKLSLEELPPVLILHLKCFVYNKDGGSQKLMKKIDYKVELEIAKDLLSPNARNKLSLQQRSYKLFAVVYHHGKNSTGGHYTTSVFHPGINGWVNSDDSTVKTVPLTSVLRSIPPRVPYLLYYRRLDSH</sequence>
<dbReference type="EC" id="3.4.19.12" evidence="3"/>
<comment type="catalytic activity">
    <reaction evidence="1">
        <text>Thiol-dependent hydrolysis of ester, thioester, amide, peptide and isopeptide bonds formed by the C-terminal Gly of ubiquitin (a 76-residue protein attached to proteins as an intracellular targeting signal).</text>
        <dbReference type="EC" id="3.4.19.12"/>
    </reaction>
</comment>
<evidence type="ECO:0000313" key="10">
    <source>
        <dbReference type="EMBL" id="KAH3778312.1"/>
    </source>
</evidence>
<evidence type="ECO:0000256" key="3">
    <source>
        <dbReference type="ARBA" id="ARBA00012759"/>
    </source>
</evidence>
<keyword evidence="7" id="KW-0788">Thiol protease</keyword>
<reference evidence="10" key="1">
    <citation type="journal article" date="2019" name="bioRxiv">
        <title>The Genome of the Zebra Mussel, Dreissena polymorpha: A Resource for Invasive Species Research.</title>
        <authorList>
            <person name="McCartney M.A."/>
            <person name="Auch B."/>
            <person name="Kono T."/>
            <person name="Mallez S."/>
            <person name="Zhang Y."/>
            <person name="Obille A."/>
            <person name="Becker A."/>
            <person name="Abrahante J.E."/>
            <person name="Garbe J."/>
            <person name="Badalamenti J.P."/>
            <person name="Herman A."/>
            <person name="Mangelson H."/>
            <person name="Liachko I."/>
            <person name="Sullivan S."/>
            <person name="Sone E.D."/>
            <person name="Koren S."/>
            <person name="Silverstein K.A.T."/>
            <person name="Beckman K.B."/>
            <person name="Gohl D.M."/>
        </authorList>
    </citation>
    <scope>NUCLEOTIDE SEQUENCE</scope>
    <source>
        <strain evidence="10">Duluth1</strain>
        <tissue evidence="10">Whole animal</tissue>
    </source>
</reference>
<dbReference type="InterPro" id="IPR001394">
    <property type="entry name" value="Peptidase_C19_UCH"/>
</dbReference>
<accession>A0A9D4IMM6</accession>
<dbReference type="InterPro" id="IPR018200">
    <property type="entry name" value="USP_CS"/>
</dbReference>
<dbReference type="PROSITE" id="PS00973">
    <property type="entry name" value="USP_2"/>
    <property type="match status" value="1"/>
</dbReference>
<dbReference type="GO" id="GO:0006508">
    <property type="term" value="P:proteolysis"/>
    <property type="evidence" value="ECO:0007669"/>
    <property type="project" value="UniProtKB-KW"/>
</dbReference>
<feature type="domain" description="USP" evidence="9">
    <location>
        <begin position="496"/>
        <end position="875"/>
    </location>
</feature>
<evidence type="ECO:0000259" key="9">
    <source>
        <dbReference type="PROSITE" id="PS50235"/>
    </source>
</evidence>
<evidence type="ECO:0000256" key="6">
    <source>
        <dbReference type="ARBA" id="ARBA00022801"/>
    </source>
</evidence>
<evidence type="ECO:0000256" key="5">
    <source>
        <dbReference type="ARBA" id="ARBA00022786"/>
    </source>
</evidence>
<keyword evidence="4" id="KW-0645">Protease</keyword>
<dbReference type="GO" id="GO:0016579">
    <property type="term" value="P:protein deubiquitination"/>
    <property type="evidence" value="ECO:0007669"/>
    <property type="project" value="InterPro"/>
</dbReference>
<feature type="region of interest" description="Disordered" evidence="8">
    <location>
        <begin position="293"/>
        <end position="314"/>
    </location>
</feature>
<dbReference type="Gene3D" id="3.90.70.10">
    <property type="entry name" value="Cysteine proteinases"/>
    <property type="match status" value="1"/>
</dbReference>
<feature type="compositionally biased region" description="Polar residues" evidence="8">
    <location>
        <begin position="128"/>
        <end position="138"/>
    </location>
</feature>
<dbReference type="FunFam" id="3.90.70.10:FF:000092">
    <property type="entry name" value="Ubiquitin carboxyl-terminal hydrolase"/>
    <property type="match status" value="1"/>
</dbReference>
<protein>
    <recommendedName>
        <fullName evidence="3">ubiquitinyl hydrolase 1</fullName>
        <ecNumber evidence="3">3.4.19.12</ecNumber>
    </recommendedName>
</protein>
<feature type="compositionally biased region" description="Polar residues" evidence="8">
    <location>
        <begin position="302"/>
        <end position="314"/>
    </location>
</feature>
<evidence type="ECO:0000256" key="8">
    <source>
        <dbReference type="SAM" id="MobiDB-lite"/>
    </source>
</evidence>
<gene>
    <name evidence="10" type="ORF">DPMN_179767</name>
</gene>
<dbReference type="SUPFAM" id="SSF54001">
    <property type="entry name" value="Cysteine proteinases"/>
    <property type="match status" value="1"/>
</dbReference>
<organism evidence="10 11">
    <name type="scientific">Dreissena polymorpha</name>
    <name type="common">Zebra mussel</name>
    <name type="synonym">Mytilus polymorpha</name>
    <dbReference type="NCBI Taxonomy" id="45954"/>
    <lineage>
        <taxon>Eukaryota</taxon>
        <taxon>Metazoa</taxon>
        <taxon>Spiralia</taxon>
        <taxon>Lophotrochozoa</taxon>
        <taxon>Mollusca</taxon>
        <taxon>Bivalvia</taxon>
        <taxon>Autobranchia</taxon>
        <taxon>Heteroconchia</taxon>
        <taxon>Euheterodonta</taxon>
        <taxon>Imparidentia</taxon>
        <taxon>Neoheterodontei</taxon>
        <taxon>Myida</taxon>
        <taxon>Dreissenoidea</taxon>
        <taxon>Dreissenidae</taxon>
        <taxon>Dreissena</taxon>
    </lineage>
</organism>